<dbReference type="STRING" id="1548018.LS64_14345"/>
<dbReference type="RefSeq" id="WP_052062737.1">
    <property type="nucleotide sequence ID" value="NZ_JRMP02000014.1"/>
</dbReference>
<dbReference type="OrthoDB" id="6181299at2"/>
<evidence type="ECO:0000313" key="2">
    <source>
        <dbReference type="EMBL" id="MWV69212.1"/>
    </source>
</evidence>
<dbReference type="InterPro" id="IPR025202">
    <property type="entry name" value="PLD-like_dom"/>
</dbReference>
<dbReference type="Pfam" id="PF13091">
    <property type="entry name" value="PLDc_2"/>
    <property type="match status" value="1"/>
</dbReference>
<gene>
    <name evidence="2" type="ORF">DCO61_04100</name>
    <name evidence="3" type="ORF">LS64_008625</name>
</gene>
<dbReference type="EMBL" id="QBIU01000001">
    <property type="protein sequence ID" value="MWV69212.1"/>
    <property type="molecule type" value="Genomic_DNA"/>
</dbReference>
<feature type="domain" description="PLD phosphodiesterase" evidence="1">
    <location>
        <begin position="460"/>
        <end position="483"/>
    </location>
</feature>
<dbReference type="InterPro" id="IPR001736">
    <property type="entry name" value="PLipase_D/transphosphatidylase"/>
</dbReference>
<reference evidence="3 4" key="2">
    <citation type="journal article" date="2016" name="Infect. Immun.">
        <title>Helicobacter saguini, a Novel Helicobacter Isolated from Cotton-Top Tamarins with Ulcerative Colitis, Has Proinflammatory Properties and Induces Typhlocolitis and Dysplasia in Gnotobiotic IL-10-/- Mice.</title>
        <authorList>
            <person name="Shen Z."/>
            <person name="Mannion A."/>
            <person name="Whary M.T."/>
            <person name="Muthupalani S."/>
            <person name="Sheh A."/>
            <person name="Feng Y."/>
            <person name="Gong G."/>
            <person name="Vandamme P."/>
            <person name="Holcombe H.R."/>
            <person name="Paster B.J."/>
            <person name="Fox J.G."/>
        </authorList>
    </citation>
    <scope>NUCLEOTIDE SEQUENCE [LARGE SCALE GENOMIC DNA]</scope>
    <source>
        <strain evidence="3 4">MIT 97-6194</strain>
    </source>
</reference>
<dbReference type="Proteomes" id="UP000477070">
    <property type="component" value="Unassembled WGS sequence"/>
</dbReference>
<dbReference type="Gene3D" id="3.30.870.10">
    <property type="entry name" value="Endonuclease Chain A"/>
    <property type="match status" value="1"/>
</dbReference>
<dbReference type="SUPFAM" id="SSF56024">
    <property type="entry name" value="Phospholipase D/nuclease"/>
    <property type="match status" value="1"/>
</dbReference>
<dbReference type="GO" id="GO:0032049">
    <property type="term" value="P:cardiolipin biosynthetic process"/>
    <property type="evidence" value="ECO:0007669"/>
    <property type="project" value="UniProtKB-ARBA"/>
</dbReference>
<sequence>MATKKKNTESKSHFTPDMEFLTHKYSDYYNDKRDTDSIESKDTSYIWYDTRELYYPYYKSRIKYVVSKESPLHPIVLSIFKILEYLSGLKGINILEILQDITQLDGDILGTIISEYQKLGYILESGALSEKGKEALKQDKQKEIKEEIAYILSDGILGNIIESNKIGNIKLDSTPGKEAIELKPQGDKRLRTETLNDVFIESSFIEGEEINEDSNKTLKTMIMEKLKGLDFIESSADSRDSKNTESKSDKTHYRCDVLDIIEVQECKKYFRKYICLFYKNIEGNEKILAINEKYLRDIEKSENPQNLESLESLEENLIDSSATQRLAKLVDKSLFKAKDNNAYTDCKEKFEALDSKAIESKLEINLENGHTISMQEHKKYFIYVLENAKKSVCIQSPWVRGRILKEYQKDIESALKRGVKIYIKFGLDSKHKDDKEPMDNIARKILQELKQKYNDLLFVKKDNSHSKILICDSDFMIVGSFNWLSFGGNSKDSKLDNNNREEISSINTNKDSIKKESEKFFAK</sequence>
<evidence type="ECO:0000313" key="5">
    <source>
        <dbReference type="Proteomes" id="UP000477070"/>
    </source>
</evidence>
<accession>A0A347VVE1</accession>
<dbReference type="PANTHER" id="PTHR21248">
    <property type="entry name" value="CARDIOLIPIN SYNTHASE"/>
    <property type="match status" value="1"/>
</dbReference>
<evidence type="ECO:0000259" key="1">
    <source>
        <dbReference type="PROSITE" id="PS50035"/>
    </source>
</evidence>
<keyword evidence="4" id="KW-1185">Reference proteome</keyword>
<name>A0A347VVE1_9HELI</name>
<dbReference type="Proteomes" id="UP000029714">
    <property type="component" value="Unassembled WGS sequence"/>
</dbReference>
<dbReference type="EMBL" id="JRMP02000014">
    <property type="protein sequence ID" value="TLD93298.1"/>
    <property type="molecule type" value="Genomic_DNA"/>
</dbReference>
<reference evidence="3 4" key="1">
    <citation type="journal article" date="2014" name="Genome Announc.">
        <title>Draft genome sequences of eight enterohepatic helicobacter species isolated from both laboratory and wild rodents.</title>
        <authorList>
            <person name="Sheh A."/>
            <person name="Shen Z."/>
            <person name="Fox J.G."/>
        </authorList>
    </citation>
    <scope>NUCLEOTIDE SEQUENCE [LARGE SCALE GENOMIC DNA]</scope>
    <source>
        <strain evidence="3 4">MIT 97-6194</strain>
    </source>
</reference>
<evidence type="ECO:0000313" key="4">
    <source>
        <dbReference type="Proteomes" id="UP000029714"/>
    </source>
</evidence>
<evidence type="ECO:0000313" key="3">
    <source>
        <dbReference type="EMBL" id="TLD93298.1"/>
    </source>
</evidence>
<reference evidence="2 5" key="4">
    <citation type="submission" date="2019-12" db="EMBL/GenBank/DDBJ databases">
        <title>Multi-Generational Helicobacter saguini Isolates.</title>
        <authorList>
            <person name="Mannion A."/>
            <person name="Shen Z."/>
            <person name="Fox J.G."/>
        </authorList>
    </citation>
    <scope>NUCLEOTIDE SEQUENCE [LARGE SCALE GENOMIC DNA]</scope>
    <source>
        <strain evidence="2">16-048</strain>
        <strain evidence="5">16-048 (F4)</strain>
    </source>
</reference>
<dbReference type="PANTHER" id="PTHR21248:SF22">
    <property type="entry name" value="PHOSPHOLIPASE D"/>
    <property type="match status" value="1"/>
</dbReference>
<reference evidence="3" key="3">
    <citation type="submission" date="2018-04" db="EMBL/GenBank/DDBJ databases">
        <authorList>
            <person name="Sheh A."/>
            <person name="Shen Z."/>
            <person name="Mannion A.J."/>
            <person name="Fox J.G."/>
        </authorList>
    </citation>
    <scope>NUCLEOTIDE SEQUENCE</scope>
    <source>
        <strain evidence="3">MIT 97-6194</strain>
    </source>
</reference>
<comment type="caution">
    <text evidence="3">The sequence shown here is derived from an EMBL/GenBank/DDBJ whole genome shotgun (WGS) entry which is preliminary data.</text>
</comment>
<proteinExistence type="predicted"/>
<organism evidence="3 4">
    <name type="scientific">Helicobacter saguini</name>
    <dbReference type="NCBI Taxonomy" id="1548018"/>
    <lineage>
        <taxon>Bacteria</taxon>
        <taxon>Pseudomonadati</taxon>
        <taxon>Campylobacterota</taxon>
        <taxon>Epsilonproteobacteria</taxon>
        <taxon>Campylobacterales</taxon>
        <taxon>Helicobacteraceae</taxon>
        <taxon>Helicobacter</taxon>
    </lineage>
</organism>
<dbReference type="PROSITE" id="PS50035">
    <property type="entry name" value="PLD"/>
    <property type="match status" value="1"/>
</dbReference>
<dbReference type="CDD" id="cd09133">
    <property type="entry name" value="PLDc_unchar5"/>
    <property type="match status" value="1"/>
</dbReference>
<dbReference type="AlphaFoldDB" id="A0A347VVE1"/>
<dbReference type="GO" id="GO:0030572">
    <property type="term" value="F:phosphatidyltransferase activity"/>
    <property type="evidence" value="ECO:0007669"/>
    <property type="project" value="UniProtKB-ARBA"/>
</dbReference>
<protein>
    <recommendedName>
        <fullName evidence="1">PLD phosphodiesterase domain-containing protein</fullName>
    </recommendedName>
</protein>